<feature type="region of interest" description="Disordered" evidence="1">
    <location>
        <begin position="340"/>
        <end position="366"/>
    </location>
</feature>
<reference evidence="2" key="1">
    <citation type="submission" date="2023-03" db="EMBL/GenBank/DDBJ databases">
        <title>Massive genome expansion in bonnet fungi (Mycena s.s.) driven by repeated elements and novel gene families across ecological guilds.</title>
        <authorList>
            <consortium name="Lawrence Berkeley National Laboratory"/>
            <person name="Harder C.B."/>
            <person name="Miyauchi S."/>
            <person name="Viragh M."/>
            <person name="Kuo A."/>
            <person name="Thoen E."/>
            <person name="Andreopoulos B."/>
            <person name="Lu D."/>
            <person name="Skrede I."/>
            <person name="Drula E."/>
            <person name="Henrissat B."/>
            <person name="Morin E."/>
            <person name="Kohler A."/>
            <person name="Barry K."/>
            <person name="LaButti K."/>
            <person name="Morin E."/>
            <person name="Salamov A."/>
            <person name="Lipzen A."/>
            <person name="Mereny Z."/>
            <person name="Hegedus B."/>
            <person name="Baldrian P."/>
            <person name="Stursova M."/>
            <person name="Weitz H."/>
            <person name="Taylor A."/>
            <person name="Grigoriev I.V."/>
            <person name="Nagy L.G."/>
            <person name="Martin F."/>
            <person name="Kauserud H."/>
        </authorList>
    </citation>
    <scope>NUCLEOTIDE SEQUENCE</scope>
    <source>
        <strain evidence="2">CBHHK188m</strain>
    </source>
</reference>
<name>A0AAD7NCN6_9AGAR</name>
<proteinExistence type="predicted"/>
<evidence type="ECO:0000313" key="2">
    <source>
        <dbReference type="EMBL" id="KAJ7755285.1"/>
    </source>
</evidence>
<comment type="caution">
    <text evidence="2">The sequence shown here is derived from an EMBL/GenBank/DDBJ whole genome shotgun (WGS) entry which is preliminary data.</text>
</comment>
<evidence type="ECO:0000256" key="1">
    <source>
        <dbReference type="SAM" id="MobiDB-lite"/>
    </source>
</evidence>
<dbReference type="InterPro" id="IPR008936">
    <property type="entry name" value="Rho_GTPase_activation_prot"/>
</dbReference>
<evidence type="ECO:0000313" key="3">
    <source>
        <dbReference type="Proteomes" id="UP001215280"/>
    </source>
</evidence>
<feature type="compositionally biased region" description="Low complexity" evidence="1">
    <location>
        <begin position="341"/>
        <end position="355"/>
    </location>
</feature>
<evidence type="ECO:0008006" key="4">
    <source>
        <dbReference type="Google" id="ProtNLM"/>
    </source>
</evidence>
<gene>
    <name evidence="2" type="ORF">DFH07DRAFT_1028175</name>
</gene>
<dbReference type="SUPFAM" id="SSF48350">
    <property type="entry name" value="GTPase activation domain, GAP"/>
    <property type="match status" value="1"/>
</dbReference>
<dbReference type="AlphaFoldDB" id="A0AAD7NCN6"/>
<accession>A0AAD7NCN6</accession>
<protein>
    <recommendedName>
        <fullName evidence="4">Rho-GAP domain-containing protein</fullName>
    </recommendedName>
</protein>
<dbReference type="Gene3D" id="1.10.555.10">
    <property type="entry name" value="Rho GTPase activation protein"/>
    <property type="match status" value="1"/>
</dbReference>
<dbReference type="EMBL" id="JARJLG010000064">
    <property type="protein sequence ID" value="KAJ7755285.1"/>
    <property type="molecule type" value="Genomic_DNA"/>
</dbReference>
<dbReference type="Proteomes" id="UP001215280">
    <property type="component" value="Unassembled WGS sequence"/>
</dbReference>
<sequence>MAAPSTTLRATHTDSHQVPFTLVVASQLRIVGVASCASSPGDPSNISPQRTYTAIPMLCVGWCTQCDCPRPASGPEAQGYLWAGGQQAGVRAFAMRCLSTRPSSSYIPTLSELACHIPLTQIDVPPAVYQENLKYERKITLPVTTWGEYAHLRLPLEDLMGFNSEKGGIPRVVRDTIQFIRESGEAYDRGTVVSLETFGDPHLAAMLLKKYLRDLSEPLIPPRSPRSICVWPPRALPLPSASPSTCMSTLLLALRPVPVLALRPRGRPFASTNCSSSHATYPTVGTVFSCGSIHIHELGSLTFMPVSASVSSRTRSRSTSIATSQPQIPLLCQLLRPPIPTSTSSSPSSSPLSSDSEFDDPPPRGKVPLLAHQVHPVYPHSNSKTSIAFCDSALVHSVAADLEQRLGAASIELYTTDAVSAAPFEGSPPLKREKEFSVHSTNGWKTALERFRAARRRSMLWMISARIILVMTENSRNETRRSSLEPRDGVHTGIRRVGVGGVAEGGEVIAHQAKSE</sequence>
<keyword evidence="3" id="KW-1185">Reference proteome</keyword>
<organism evidence="2 3">
    <name type="scientific">Mycena maculata</name>
    <dbReference type="NCBI Taxonomy" id="230809"/>
    <lineage>
        <taxon>Eukaryota</taxon>
        <taxon>Fungi</taxon>
        <taxon>Dikarya</taxon>
        <taxon>Basidiomycota</taxon>
        <taxon>Agaricomycotina</taxon>
        <taxon>Agaricomycetes</taxon>
        <taxon>Agaricomycetidae</taxon>
        <taxon>Agaricales</taxon>
        <taxon>Marasmiineae</taxon>
        <taxon>Mycenaceae</taxon>
        <taxon>Mycena</taxon>
    </lineage>
</organism>